<feature type="chain" id="PRO_5037643780" evidence="1">
    <location>
        <begin position="22"/>
        <end position="113"/>
    </location>
</feature>
<feature type="signal peptide" evidence="1">
    <location>
        <begin position="1"/>
        <end position="21"/>
    </location>
</feature>
<accession>A0A937F575</accession>
<protein>
    <submittedName>
        <fullName evidence="2">Uncharacterized protein</fullName>
    </submittedName>
</protein>
<reference evidence="2" key="1">
    <citation type="submission" date="2021-01" db="EMBL/GenBank/DDBJ databases">
        <title>Fulvivirga kasyanovii gen. nov., sp nov., a novel member of the phylum Bacteroidetes isolated from seawater in a mussel farm.</title>
        <authorList>
            <person name="Zhao L.-H."/>
            <person name="Wang Z.-J."/>
        </authorList>
    </citation>
    <scope>NUCLEOTIDE SEQUENCE</scope>
    <source>
        <strain evidence="2">2943</strain>
    </source>
</reference>
<evidence type="ECO:0000313" key="3">
    <source>
        <dbReference type="Proteomes" id="UP000659388"/>
    </source>
</evidence>
<proteinExistence type="predicted"/>
<dbReference type="Proteomes" id="UP000659388">
    <property type="component" value="Unassembled WGS sequence"/>
</dbReference>
<evidence type="ECO:0000313" key="2">
    <source>
        <dbReference type="EMBL" id="MBL3655132.1"/>
    </source>
</evidence>
<keyword evidence="3" id="KW-1185">Reference proteome</keyword>
<dbReference type="AlphaFoldDB" id="A0A937F575"/>
<name>A0A937F575_9BACT</name>
<dbReference type="EMBL" id="JAESIY010000001">
    <property type="protein sequence ID" value="MBL3655132.1"/>
    <property type="molecule type" value="Genomic_DNA"/>
</dbReference>
<comment type="caution">
    <text evidence="2">The sequence shown here is derived from an EMBL/GenBank/DDBJ whole genome shotgun (WGS) entry which is preliminary data.</text>
</comment>
<dbReference type="RefSeq" id="WP_202242338.1">
    <property type="nucleotide sequence ID" value="NZ_JAESIY010000001.1"/>
</dbReference>
<organism evidence="2 3">
    <name type="scientific">Fulvivirga sediminis</name>
    <dbReference type="NCBI Taxonomy" id="2803949"/>
    <lineage>
        <taxon>Bacteria</taxon>
        <taxon>Pseudomonadati</taxon>
        <taxon>Bacteroidota</taxon>
        <taxon>Cytophagia</taxon>
        <taxon>Cytophagales</taxon>
        <taxon>Fulvivirgaceae</taxon>
        <taxon>Fulvivirga</taxon>
    </lineage>
</organism>
<evidence type="ECO:0000256" key="1">
    <source>
        <dbReference type="SAM" id="SignalP"/>
    </source>
</evidence>
<keyword evidence="1" id="KW-0732">Signal</keyword>
<gene>
    <name evidence="2" type="ORF">JL102_03260</name>
</gene>
<sequence>MHQKLILLLALTCVTSLQVFCQSTEPVKIVKTSNDTIEFVTTLRLYRGQNIFPDDDKPFIKGRLNGEKTKLPKSDMKKIILRDGTVYSVLHNSNSHHIGFYLTRGEKSFFKSY</sequence>